<comment type="caution">
    <text evidence="2">The sequence shown here is derived from an EMBL/GenBank/DDBJ whole genome shotgun (WGS) entry which is preliminary data.</text>
</comment>
<keyword evidence="3" id="KW-1185">Reference proteome</keyword>
<proteinExistence type="predicted"/>
<evidence type="ECO:0008006" key="4">
    <source>
        <dbReference type="Google" id="ProtNLM"/>
    </source>
</evidence>
<sequence>MFAKFTSLVSLFIVAVVVANAQETHTVSFVNNCGRGTPTLVQNGNILNNGGSFTSNGPFPAAIAYLQTGNCGLNGENCMTVEMTLQNAVNGPGSGSSVDFSLIPPLAFNVPAHFEYVNTPGCNGEGATCADANCPVAFHSPSDDPAGKQFACQTDNANLQIVYCP</sequence>
<name>A0ABR1J9H8_9AGAR</name>
<evidence type="ECO:0000313" key="3">
    <source>
        <dbReference type="Proteomes" id="UP001498398"/>
    </source>
</evidence>
<organism evidence="2 3">
    <name type="scientific">Marasmiellus scandens</name>
    <dbReference type="NCBI Taxonomy" id="2682957"/>
    <lineage>
        <taxon>Eukaryota</taxon>
        <taxon>Fungi</taxon>
        <taxon>Dikarya</taxon>
        <taxon>Basidiomycota</taxon>
        <taxon>Agaricomycotina</taxon>
        <taxon>Agaricomycetes</taxon>
        <taxon>Agaricomycetidae</taxon>
        <taxon>Agaricales</taxon>
        <taxon>Marasmiineae</taxon>
        <taxon>Omphalotaceae</taxon>
        <taxon>Marasmiellus</taxon>
    </lineage>
</organism>
<dbReference type="EMBL" id="JBANRG010000025">
    <property type="protein sequence ID" value="KAK7454057.1"/>
    <property type="molecule type" value="Genomic_DNA"/>
</dbReference>
<dbReference type="SUPFAM" id="SSF49870">
    <property type="entry name" value="Osmotin, thaumatin-like protein"/>
    <property type="match status" value="1"/>
</dbReference>
<feature type="signal peptide" evidence="1">
    <location>
        <begin position="1"/>
        <end position="21"/>
    </location>
</feature>
<dbReference type="Proteomes" id="UP001498398">
    <property type="component" value="Unassembled WGS sequence"/>
</dbReference>
<reference evidence="2 3" key="1">
    <citation type="submission" date="2024-01" db="EMBL/GenBank/DDBJ databases">
        <title>A draft genome for the cacao thread blight pathogen Marasmiellus scandens.</title>
        <authorList>
            <person name="Baruah I.K."/>
            <person name="Leung J."/>
            <person name="Bukari Y."/>
            <person name="Amoako-Attah I."/>
            <person name="Meinhardt L.W."/>
            <person name="Bailey B.A."/>
            <person name="Cohen S.P."/>
        </authorList>
    </citation>
    <scope>NUCLEOTIDE SEQUENCE [LARGE SCALE GENOMIC DNA]</scope>
    <source>
        <strain evidence="2 3">GH-19</strain>
    </source>
</reference>
<evidence type="ECO:0000313" key="2">
    <source>
        <dbReference type="EMBL" id="KAK7454057.1"/>
    </source>
</evidence>
<gene>
    <name evidence="2" type="ORF">VKT23_011570</name>
</gene>
<feature type="chain" id="PRO_5045988109" description="Glycopeptide" evidence="1">
    <location>
        <begin position="22"/>
        <end position="165"/>
    </location>
</feature>
<dbReference type="InterPro" id="IPR037176">
    <property type="entry name" value="Osmotin/thaumatin-like_sf"/>
</dbReference>
<evidence type="ECO:0000256" key="1">
    <source>
        <dbReference type="SAM" id="SignalP"/>
    </source>
</evidence>
<protein>
    <recommendedName>
        <fullName evidence="4">Glycopeptide</fullName>
    </recommendedName>
</protein>
<keyword evidence="1" id="KW-0732">Signal</keyword>
<accession>A0ABR1J9H8</accession>